<feature type="compositionally biased region" description="Basic and acidic residues" evidence="1">
    <location>
        <begin position="87"/>
        <end position="97"/>
    </location>
</feature>
<gene>
    <name evidence="2" type="ORF">Bpfe_000595</name>
</gene>
<organism evidence="2 3">
    <name type="scientific">Biomphalaria pfeifferi</name>
    <name type="common">Bloodfluke planorb</name>
    <name type="synonym">Freshwater snail</name>
    <dbReference type="NCBI Taxonomy" id="112525"/>
    <lineage>
        <taxon>Eukaryota</taxon>
        <taxon>Metazoa</taxon>
        <taxon>Spiralia</taxon>
        <taxon>Lophotrochozoa</taxon>
        <taxon>Mollusca</taxon>
        <taxon>Gastropoda</taxon>
        <taxon>Heterobranchia</taxon>
        <taxon>Euthyneura</taxon>
        <taxon>Panpulmonata</taxon>
        <taxon>Hygrophila</taxon>
        <taxon>Lymnaeoidea</taxon>
        <taxon>Planorbidae</taxon>
        <taxon>Biomphalaria</taxon>
    </lineage>
</organism>
<name>A0AAD8CB22_BIOPF</name>
<protein>
    <submittedName>
        <fullName evidence="2">Uncharacterized protein</fullName>
    </submittedName>
</protein>
<reference evidence="2" key="2">
    <citation type="submission" date="2023-04" db="EMBL/GenBank/DDBJ databases">
        <authorList>
            <person name="Bu L."/>
            <person name="Lu L."/>
            <person name="Laidemitt M.R."/>
            <person name="Zhang S.M."/>
            <person name="Mutuku M."/>
            <person name="Mkoji G."/>
            <person name="Steinauer M."/>
            <person name="Loker E.S."/>
        </authorList>
    </citation>
    <scope>NUCLEOTIDE SEQUENCE</scope>
    <source>
        <strain evidence="2">KasaAsao</strain>
        <tissue evidence="2">Whole Snail</tissue>
    </source>
</reference>
<dbReference type="Proteomes" id="UP001233172">
    <property type="component" value="Unassembled WGS sequence"/>
</dbReference>
<accession>A0AAD8CB22</accession>
<sequence>MNDGEPISAGPGSVLNELSHTEHCKNVSWAFLSDTADNENGYVWVYMSWDVYREGLLNRQAETTTGMATTSIRVRRRASPKAVMRSQRNDHIVSRMN</sequence>
<proteinExistence type="predicted"/>
<evidence type="ECO:0000313" key="3">
    <source>
        <dbReference type="Proteomes" id="UP001233172"/>
    </source>
</evidence>
<evidence type="ECO:0000256" key="1">
    <source>
        <dbReference type="SAM" id="MobiDB-lite"/>
    </source>
</evidence>
<feature type="region of interest" description="Disordered" evidence="1">
    <location>
        <begin position="75"/>
        <end position="97"/>
    </location>
</feature>
<evidence type="ECO:0000313" key="2">
    <source>
        <dbReference type="EMBL" id="KAK0069418.1"/>
    </source>
</evidence>
<reference evidence="2" key="1">
    <citation type="journal article" date="2023" name="PLoS Negl. Trop. Dis.">
        <title>A genome sequence for Biomphalaria pfeifferi, the major vector snail for the human-infecting parasite Schistosoma mansoni.</title>
        <authorList>
            <person name="Bu L."/>
            <person name="Lu L."/>
            <person name="Laidemitt M.R."/>
            <person name="Zhang S.M."/>
            <person name="Mutuku M."/>
            <person name="Mkoji G."/>
            <person name="Steinauer M."/>
            <person name="Loker E.S."/>
        </authorList>
    </citation>
    <scope>NUCLEOTIDE SEQUENCE</scope>
    <source>
        <strain evidence="2">KasaAsao</strain>
    </source>
</reference>
<dbReference type="EMBL" id="JASAOG010000002">
    <property type="protein sequence ID" value="KAK0069418.1"/>
    <property type="molecule type" value="Genomic_DNA"/>
</dbReference>
<keyword evidence="3" id="KW-1185">Reference proteome</keyword>
<dbReference type="AlphaFoldDB" id="A0AAD8CB22"/>
<comment type="caution">
    <text evidence="2">The sequence shown here is derived from an EMBL/GenBank/DDBJ whole genome shotgun (WGS) entry which is preliminary data.</text>
</comment>